<accession>A0A848G3I9</accession>
<dbReference type="EMBL" id="JABBGA010000005">
    <property type="protein sequence ID" value="NML25834.1"/>
    <property type="molecule type" value="Genomic_DNA"/>
</dbReference>
<keyword evidence="4" id="KW-1185">Reference proteome</keyword>
<proteinExistence type="predicted"/>
<dbReference type="Proteomes" id="UP000580043">
    <property type="component" value="Unassembled WGS sequence"/>
</dbReference>
<organism evidence="3 4">
    <name type="scientific">Zoogloea dura</name>
    <dbReference type="NCBI Taxonomy" id="2728840"/>
    <lineage>
        <taxon>Bacteria</taxon>
        <taxon>Pseudomonadati</taxon>
        <taxon>Pseudomonadota</taxon>
        <taxon>Betaproteobacteria</taxon>
        <taxon>Rhodocyclales</taxon>
        <taxon>Zoogloeaceae</taxon>
        <taxon>Zoogloea</taxon>
    </lineage>
</organism>
<dbReference type="InterPro" id="IPR004564">
    <property type="entry name" value="OM_lipoprot_carrier_LolA-like"/>
</dbReference>
<keyword evidence="3" id="KW-0449">Lipoprotein</keyword>
<dbReference type="AlphaFoldDB" id="A0A848G3I9"/>
<dbReference type="Pfam" id="PF19574">
    <property type="entry name" value="LolA_3"/>
    <property type="match status" value="1"/>
</dbReference>
<dbReference type="SUPFAM" id="SSF89392">
    <property type="entry name" value="Prokaryotic lipoproteins and lipoprotein localization factors"/>
    <property type="match status" value="1"/>
</dbReference>
<evidence type="ECO:0000313" key="4">
    <source>
        <dbReference type="Proteomes" id="UP000580043"/>
    </source>
</evidence>
<dbReference type="Gene3D" id="2.50.20.10">
    <property type="entry name" value="Lipoprotein localisation LolA/LolB/LppX"/>
    <property type="match status" value="1"/>
</dbReference>
<evidence type="ECO:0000256" key="2">
    <source>
        <dbReference type="SAM" id="SignalP"/>
    </source>
</evidence>
<dbReference type="CDD" id="cd16325">
    <property type="entry name" value="LolA"/>
    <property type="match status" value="1"/>
</dbReference>
<evidence type="ECO:0000313" key="3">
    <source>
        <dbReference type="EMBL" id="NML25834.1"/>
    </source>
</evidence>
<comment type="caution">
    <text evidence="3">The sequence shown here is derived from an EMBL/GenBank/DDBJ whole genome shotgun (WGS) entry which is preliminary data.</text>
</comment>
<dbReference type="RefSeq" id="WP_169145380.1">
    <property type="nucleotide sequence ID" value="NZ_JABBGA010000005.1"/>
</dbReference>
<gene>
    <name evidence="3" type="ORF">HHL15_08790</name>
</gene>
<reference evidence="3 4" key="1">
    <citation type="submission" date="2020-04" db="EMBL/GenBank/DDBJ databases">
        <title>Zoogloea sp. G-4-1-14 isolated from soil.</title>
        <authorList>
            <person name="Dahal R.H."/>
        </authorList>
    </citation>
    <scope>NUCLEOTIDE SEQUENCE [LARGE SCALE GENOMIC DNA]</scope>
    <source>
        <strain evidence="3 4">G-4-1-14</strain>
    </source>
</reference>
<protein>
    <submittedName>
        <fullName evidence="3">Outer membrane lipoprotein carrier protein LolA</fullName>
    </submittedName>
</protein>
<feature type="chain" id="PRO_5032728866" evidence="2">
    <location>
        <begin position="26"/>
        <end position="194"/>
    </location>
</feature>
<sequence>MTAHRLARTFTFALALLLAATPALAAWDIPQLMTELARNQGGRALFTEKKYIALLDKPVVSSGEMRYVAPDYLEKRTLKPRAETMILDRDQISLERGKQKFTLRLREQPEVLAFVASIRGTLSGDRAALEQNYALFLSGNRDNWTLNLSPSNPRIAELVTRITIGGSRQQVRSVEYLQADGDRAVMSIEPDDAR</sequence>
<evidence type="ECO:0000256" key="1">
    <source>
        <dbReference type="ARBA" id="ARBA00022729"/>
    </source>
</evidence>
<feature type="signal peptide" evidence="2">
    <location>
        <begin position="1"/>
        <end position="25"/>
    </location>
</feature>
<name>A0A848G3I9_9RHOO</name>
<dbReference type="InterPro" id="IPR029046">
    <property type="entry name" value="LolA/LolB/LppX"/>
</dbReference>
<keyword evidence="1 2" id="KW-0732">Signal</keyword>